<evidence type="ECO:0000256" key="1">
    <source>
        <dbReference type="SAM" id="MobiDB-lite"/>
    </source>
</evidence>
<feature type="compositionally biased region" description="Basic and acidic residues" evidence="1">
    <location>
        <begin position="653"/>
        <end position="677"/>
    </location>
</feature>
<dbReference type="EMBL" id="CAXAMM010019446">
    <property type="protein sequence ID" value="CAK9045720.1"/>
    <property type="molecule type" value="Genomic_DNA"/>
</dbReference>
<reference evidence="2 3" key="1">
    <citation type="submission" date="2024-02" db="EMBL/GenBank/DDBJ databases">
        <authorList>
            <person name="Chen Y."/>
            <person name="Shah S."/>
            <person name="Dougan E. K."/>
            <person name="Thang M."/>
            <person name="Chan C."/>
        </authorList>
    </citation>
    <scope>NUCLEOTIDE SEQUENCE [LARGE SCALE GENOMIC DNA]</scope>
</reference>
<gene>
    <name evidence="2" type="ORF">SCF082_LOCUS25826</name>
</gene>
<keyword evidence="3" id="KW-1185">Reference proteome</keyword>
<feature type="region of interest" description="Disordered" evidence="1">
    <location>
        <begin position="644"/>
        <end position="686"/>
    </location>
</feature>
<protein>
    <submittedName>
        <fullName evidence="2">Uncharacterized protein</fullName>
    </submittedName>
</protein>
<evidence type="ECO:0000313" key="2">
    <source>
        <dbReference type="EMBL" id="CAK9045720.1"/>
    </source>
</evidence>
<proteinExistence type="predicted"/>
<evidence type="ECO:0000313" key="3">
    <source>
        <dbReference type="Proteomes" id="UP001642464"/>
    </source>
</evidence>
<comment type="caution">
    <text evidence="2">The sequence shown here is derived from an EMBL/GenBank/DDBJ whole genome shotgun (WGS) entry which is preliminary data.</text>
</comment>
<name>A0ABP0M2K6_9DINO</name>
<organism evidence="2 3">
    <name type="scientific">Durusdinium trenchii</name>
    <dbReference type="NCBI Taxonomy" id="1381693"/>
    <lineage>
        <taxon>Eukaryota</taxon>
        <taxon>Sar</taxon>
        <taxon>Alveolata</taxon>
        <taxon>Dinophyceae</taxon>
        <taxon>Suessiales</taxon>
        <taxon>Symbiodiniaceae</taxon>
        <taxon>Durusdinium</taxon>
    </lineage>
</organism>
<dbReference type="SUPFAM" id="SSF56349">
    <property type="entry name" value="DNA breaking-rejoining enzymes"/>
    <property type="match status" value="1"/>
</dbReference>
<sequence>MALAEGTRVFLCYDLPPPALWHERHVLARCSCGQGWHIIYTPDGDVYPEQISLENSDIAGFRIGVDGNLPYGLDATNTYRIRGLPPEPEMAQIRLDAQHAAAAMGAIPGVAQVAAPAGAPVMGQAVVGGGDAQSRVQGDGHKWIVVETEGNRRRGDEVTLDGSEIIRGSVGLKCQDQSWFAIRRLKMEDVVKYPGREASADARLMSVTFQELSRNERIWRDVAKDVHEEPFDDWGVPGPRTTRWCVQFLNRRNGGPVDHHRWWMSNLGLQSDSWGVAEHENLMKIVDKMGRYDGLDLTNLASAEMAFRRLQLIEYFYSDKGPGGGKGGGKAKEKKTDDLSYKSEAAIFSGTHREFGDTMIAPELLEYVSKEVERDAAILKQVRKAREERAGSLSELRAKMGYSGEPASLAGYQKDLISLPGAGDIPSPLDVILGHQAENVLCGFANGAMNVLWKLKLAVDELLRQGWGSGQLVERIVGHCTFASLLRRELLSCFQAVYVFIRKRYHVHGRLWPEVVRELRWISSLLPLCHRNLGAEWSPSIFAVDASTWGRGVVTAKGDIDLVRQQAQHFDRWRFSINDENLVQKSLNVGGGCFGDILDFELANQRWPTSAIPEVDPVVLQLNWKKVNSAPWARPEAIPVLEGRALEPMPKQETSRARERGKTARDKQLQRAQDRQKKFGPQKTVTPSNVQNITLLESMTVSSTRRETYVQAWDTFTQFVKTSRLKIVTLEQLDGAAVWWIDHLYFQGENVASVMTFMAAVKYFRSDVSRMSDLSRAMRAFKGFKKIAPGQARVPLAYPMLALIALHILTHKRRLDVCLWLLLTWHLCARPGEVFKLQWKHMVAPNPINRFWSAVMSPSSDEEGAAMPSKVGETDESVTLNVNFLQWMNPLLAHLKTAANDNDFVCPFPQSQGSKIFLEAVDALGFRSNGVQCTYQIRHGAASTEVLCRGKALEDVMKKGSLFLEIFSGSGNLSRAITALFHGQTAGCEAYQVSLWRIRHESRVVIGLLILVP</sequence>
<dbReference type="InterPro" id="IPR011010">
    <property type="entry name" value="DNA_brk_join_enz"/>
</dbReference>
<dbReference type="Proteomes" id="UP001642464">
    <property type="component" value="Unassembled WGS sequence"/>
</dbReference>
<accession>A0ABP0M2K6</accession>